<reference evidence="16 17" key="1">
    <citation type="submission" date="2018-12" db="EMBL/GenBank/DDBJ databases">
        <authorList>
            <consortium name="Pathogen Informatics"/>
        </authorList>
    </citation>
    <scope>NUCLEOTIDE SEQUENCE [LARGE SCALE GENOMIC DNA]</scope>
    <source>
        <strain evidence="16 17">NCTC12871</strain>
    </source>
</reference>
<dbReference type="GO" id="GO:0005524">
    <property type="term" value="F:ATP binding"/>
    <property type="evidence" value="ECO:0007669"/>
    <property type="project" value="UniProtKB-UniRule"/>
</dbReference>
<dbReference type="SUPFAM" id="SSF56112">
    <property type="entry name" value="Protein kinase-like (PK-like)"/>
    <property type="match status" value="1"/>
</dbReference>
<dbReference type="InterPro" id="IPR022826">
    <property type="entry name" value="KDO_kinase"/>
</dbReference>
<evidence type="ECO:0000256" key="9">
    <source>
        <dbReference type="ARBA" id="ARBA00022777"/>
    </source>
</evidence>
<dbReference type="Gene3D" id="1.10.510.10">
    <property type="entry name" value="Transferase(Phosphotransferase) domain 1"/>
    <property type="match status" value="1"/>
</dbReference>
<evidence type="ECO:0000256" key="4">
    <source>
        <dbReference type="ARBA" id="ARBA00011988"/>
    </source>
</evidence>
<evidence type="ECO:0000256" key="13">
    <source>
        <dbReference type="ARBA" id="ARBA00029511"/>
    </source>
</evidence>
<keyword evidence="17" id="KW-1185">Reference proteome</keyword>
<dbReference type="UniPathway" id="UPA00958"/>
<gene>
    <name evidence="15 16" type="primary">kdkA</name>
    <name evidence="16" type="ORF">NCTC12871_01303</name>
</gene>
<keyword evidence="8 15" id="KW-0547">Nucleotide-binding</keyword>
<comment type="catalytic activity">
    <reaction evidence="14 15">
        <text>an alpha-Kdo-(2-&gt;6)-lipid IVA + ATP = a 4-O-phospho-alpha-Kdo-(2-&gt;6)-lipid IVA + ADP + H(+)</text>
        <dbReference type="Rhea" id="RHEA:74271"/>
        <dbReference type="ChEBI" id="CHEBI:15378"/>
        <dbReference type="ChEBI" id="CHEBI:30616"/>
        <dbReference type="ChEBI" id="CHEBI:176428"/>
        <dbReference type="ChEBI" id="CHEBI:193140"/>
        <dbReference type="ChEBI" id="CHEBI:456216"/>
        <dbReference type="EC" id="2.7.1.166"/>
    </reaction>
</comment>
<evidence type="ECO:0000256" key="8">
    <source>
        <dbReference type="ARBA" id="ARBA00022741"/>
    </source>
</evidence>
<dbReference type="GO" id="GO:0016301">
    <property type="term" value="F:kinase activity"/>
    <property type="evidence" value="ECO:0007669"/>
    <property type="project" value="UniProtKB-KW"/>
</dbReference>
<dbReference type="Proteomes" id="UP000279799">
    <property type="component" value="Chromosome"/>
</dbReference>
<evidence type="ECO:0000256" key="2">
    <source>
        <dbReference type="ARBA" id="ARBA00004713"/>
    </source>
</evidence>
<comment type="subcellular location">
    <subcellularLocation>
        <location evidence="1 15">Cell inner membrane</location>
        <topology evidence="1 15">Peripheral membrane protein</topology>
        <orientation evidence="1 15">Cytoplasmic side</orientation>
    </subcellularLocation>
</comment>
<evidence type="ECO:0000256" key="1">
    <source>
        <dbReference type="ARBA" id="ARBA00004515"/>
    </source>
</evidence>
<dbReference type="InterPro" id="IPR011009">
    <property type="entry name" value="Kinase-like_dom_sf"/>
</dbReference>
<keyword evidence="6 15" id="KW-0997">Cell inner membrane</keyword>
<dbReference type="GO" id="GO:0009244">
    <property type="term" value="P:lipopolysaccharide core region biosynthetic process"/>
    <property type="evidence" value="ECO:0007669"/>
    <property type="project" value="UniProtKB-UniRule"/>
</dbReference>
<organism evidence="16 17">
    <name type="scientific">Actinobacillus delphinicola</name>
    <dbReference type="NCBI Taxonomy" id="51161"/>
    <lineage>
        <taxon>Bacteria</taxon>
        <taxon>Pseudomonadati</taxon>
        <taxon>Pseudomonadota</taxon>
        <taxon>Gammaproteobacteria</taxon>
        <taxon>Pasteurellales</taxon>
        <taxon>Pasteurellaceae</taxon>
        <taxon>Actinobacillus</taxon>
    </lineage>
</organism>
<keyword evidence="12 15" id="KW-0472">Membrane</keyword>
<protein>
    <recommendedName>
        <fullName evidence="13 15">3-deoxy-D-manno-octulosonic acid kinase</fullName>
        <shortName evidence="15">Kdo kinase</shortName>
        <ecNumber evidence="4 15">2.7.1.166</ecNumber>
    </recommendedName>
</protein>
<evidence type="ECO:0000256" key="6">
    <source>
        <dbReference type="ARBA" id="ARBA00022519"/>
    </source>
</evidence>
<keyword evidence="7 15" id="KW-0808">Transferase</keyword>
<accession>A0A448TV45</accession>
<dbReference type="NCBIfam" id="NF002475">
    <property type="entry name" value="PRK01723.1"/>
    <property type="match status" value="1"/>
</dbReference>
<evidence type="ECO:0000256" key="12">
    <source>
        <dbReference type="ARBA" id="ARBA00023136"/>
    </source>
</evidence>
<dbReference type="KEGG" id="adp:NCTC12871_01303"/>
<keyword evidence="9 15" id="KW-0418">Kinase</keyword>
<dbReference type="EMBL" id="LR134510">
    <property type="protein sequence ID" value="VEJ09816.1"/>
    <property type="molecule type" value="Genomic_DNA"/>
</dbReference>
<evidence type="ECO:0000256" key="11">
    <source>
        <dbReference type="ARBA" id="ARBA00022985"/>
    </source>
</evidence>
<sequence>MQYSKDNHYFLLADGIDTTNSLALFMPQTWQKAQRIIGHARGRGVTWFIGTQDLWDMNVALRHYYRGGLFGKFNKDLYYCRDVALSRSFAEFTLLQKLHQQGLAVPRPIAAHVHMVGWGFYRADLISELIEDAKDLTAILQEQSLRAEQWQEIGALVKKLHRNQVCHTDLNAHNILLQHANTPNEKFYLIDFDKCSERLGDDWKKDNLARLQRSFLKEVNRMHIHFDDACWQNLLEGYHAN</sequence>
<dbReference type="GO" id="GO:0005886">
    <property type="term" value="C:plasma membrane"/>
    <property type="evidence" value="ECO:0007669"/>
    <property type="project" value="UniProtKB-SubCell"/>
</dbReference>
<dbReference type="GO" id="GO:0016773">
    <property type="term" value="F:phosphotransferase activity, alcohol group as acceptor"/>
    <property type="evidence" value="ECO:0007669"/>
    <property type="project" value="UniProtKB-UniRule"/>
</dbReference>
<evidence type="ECO:0000256" key="7">
    <source>
        <dbReference type="ARBA" id="ARBA00022679"/>
    </source>
</evidence>
<dbReference type="RefSeq" id="WP_126600054.1">
    <property type="nucleotide sequence ID" value="NZ_LR134510.1"/>
</dbReference>
<dbReference type="AlphaFoldDB" id="A0A448TV45"/>
<keyword evidence="5 15" id="KW-1003">Cell membrane</keyword>
<keyword evidence="11 15" id="KW-0448">Lipopolysaccharide biosynthesis</keyword>
<proteinExistence type="inferred from homology"/>
<evidence type="ECO:0000256" key="15">
    <source>
        <dbReference type="HAMAP-Rule" id="MF_00521"/>
    </source>
</evidence>
<evidence type="ECO:0000256" key="14">
    <source>
        <dbReference type="ARBA" id="ARBA00034417"/>
    </source>
</evidence>
<comment type="similarity">
    <text evidence="3 15">Belongs to the protein kinase superfamily. KdkA/RfaP family.</text>
</comment>
<dbReference type="Pfam" id="PF06293">
    <property type="entry name" value="Kdo"/>
    <property type="match status" value="1"/>
</dbReference>
<evidence type="ECO:0000256" key="10">
    <source>
        <dbReference type="ARBA" id="ARBA00022840"/>
    </source>
</evidence>
<keyword evidence="10 15" id="KW-0067">ATP-binding</keyword>
<feature type="active site" evidence="15">
    <location>
        <position position="169"/>
    </location>
</feature>
<evidence type="ECO:0000256" key="5">
    <source>
        <dbReference type="ARBA" id="ARBA00022475"/>
    </source>
</evidence>
<comment type="function">
    <text evidence="15">Catalyzes the ATP-dependent phosphorylation of the 3-deoxy-D-manno-octulosonic acid (Kdo) residue in Kdo-lipid IV(A) at the 4-OH position.</text>
</comment>
<dbReference type="EC" id="2.7.1.166" evidence="4 15"/>
<name>A0A448TV45_9PAST</name>
<dbReference type="HAMAP" id="MF_00521">
    <property type="entry name" value="KDO_kinase"/>
    <property type="match status" value="1"/>
</dbReference>
<evidence type="ECO:0000313" key="16">
    <source>
        <dbReference type="EMBL" id="VEJ09816.1"/>
    </source>
</evidence>
<comment type="pathway">
    <text evidence="2 15">Bacterial outer membrane biogenesis; LPS core biosynthesis.</text>
</comment>
<evidence type="ECO:0000256" key="3">
    <source>
        <dbReference type="ARBA" id="ARBA00010327"/>
    </source>
</evidence>
<evidence type="ECO:0000313" key="17">
    <source>
        <dbReference type="Proteomes" id="UP000279799"/>
    </source>
</evidence>
<dbReference type="OrthoDB" id="6854449at2"/>